<dbReference type="InterPro" id="IPR038081">
    <property type="entry name" value="CalX-like_sf"/>
</dbReference>
<dbReference type="GO" id="GO:0004553">
    <property type="term" value="F:hydrolase activity, hydrolyzing O-glycosyl compounds"/>
    <property type="evidence" value="ECO:0007669"/>
    <property type="project" value="InterPro"/>
</dbReference>
<dbReference type="PROSITE" id="PS51762">
    <property type="entry name" value="GH16_2"/>
    <property type="match status" value="1"/>
</dbReference>
<evidence type="ECO:0000259" key="5">
    <source>
        <dbReference type="PROSITE" id="PS51762"/>
    </source>
</evidence>
<evidence type="ECO:0000313" key="6">
    <source>
        <dbReference type="EMBL" id="SMG09732.1"/>
    </source>
</evidence>
<dbReference type="Pfam" id="PF03160">
    <property type="entry name" value="Calx-beta"/>
    <property type="match status" value="1"/>
</dbReference>
<dbReference type="InterPro" id="IPR050546">
    <property type="entry name" value="Glycosyl_Hydrlase_16"/>
</dbReference>
<gene>
    <name evidence="6" type="ORF">SAMN05661096_00253</name>
</gene>
<dbReference type="RefSeq" id="WP_085515270.1">
    <property type="nucleotide sequence ID" value="NZ_FXAW01000001.1"/>
</dbReference>
<name>A0A1X7I648_9BACT</name>
<dbReference type="SMART" id="SM00237">
    <property type="entry name" value="Calx_beta"/>
    <property type="match status" value="1"/>
</dbReference>
<dbReference type="SUPFAM" id="SSF49899">
    <property type="entry name" value="Concanavalin A-like lectins/glucanases"/>
    <property type="match status" value="1"/>
</dbReference>
<evidence type="ECO:0000313" key="7">
    <source>
        <dbReference type="Proteomes" id="UP000193804"/>
    </source>
</evidence>
<evidence type="ECO:0000256" key="1">
    <source>
        <dbReference type="ARBA" id="ARBA00006865"/>
    </source>
</evidence>
<reference evidence="7" key="1">
    <citation type="submission" date="2017-04" db="EMBL/GenBank/DDBJ databases">
        <authorList>
            <person name="Varghese N."/>
            <person name="Submissions S."/>
        </authorList>
    </citation>
    <scope>NUCLEOTIDE SEQUENCE [LARGE SCALE GENOMIC DNA]</scope>
    <source>
        <strain evidence="7">DSM 4125</strain>
    </source>
</reference>
<keyword evidence="7" id="KW-1185">Reference proteome</keyword>
<dbReference type="GO" id="GO:0005975">
    <property type="term" value="P:carbohydrate metabolic process"/>
    <property type="evidence" value="ECO:0007669"/>
    <property type="project" value="InterPro"/>
</dbReference>
<dbReference type="InterPro" id="IPR013320">
    <property type="entry name" value="ConA-like_dom_sf"/>
</dbReference>
<sequence>MLKLVFYSFLLLTLAACKDTAMQDDRLPSISANPITIAETDQNQEITLELELDKSSNQEVIVNFSSENGTASAGSDFQSIQSQTVTFPPGDLTTSITLIILGDEIKEDEEQFLIILNSAINGSIATEEIEITITDSDTVEPSNDYEVPTSGYTSPDSYSGYELVWQDEFNTEEISDNWVFEIGTGSNGWGNNELQFYREENTFFKDGSMVIEARKESFGGRGFTSSRIISQGRASFKYGRIDIRAALPEGQGIWPALWMLGSNFSNVGWPRCGEIDIMEMIGGDGRENNVFGTLHWDNAGSYACTCGQGSGYTLSSGTFADEFHVFSIIWDENEIEWLVDNQSFKTIDISPADLSEFREEFFFILNIAVGGNLPGSPNSSTTFPQRMAIDYIRVFQQP</sequence>
<accession>A0A1X7I648</accession>
<evidence type="ECO:0000256" key="3">
    <source>
        <dbReference type="ARBA" id="ARBA00022737"/>
    </source>
</evidence>
<dbReference type="OrthoDB" id="9776255at2"/>
<dbReference type="CDD" id="cd08023">
    <property type="entry name" value="GH16_laminarinase_like"/>
    <property type="match status" value="1"/>
</dbReference>
<evidence type="ECO:0000256" key="4">
    <source>
        <dbReference type="ARBA" id="ARBA00022837"/>
    </source>
</evidence>
<dbReference type="AlphaFoldDB" id="A0A1X7I648"/>
<evidence type="ECO:0000256" key="2">
    <source>
        <dbReference type="ARBA" id="ARBA00022729"/>
    </source>
</evidence>
<dbReference type="PANTHER" id="PTHR10963:SF55">
    <property type="entry name" value="GLYCOSIDE HYDROLASE FAMILY 16 PROTEIN"/>
    <property type="match status" value="1"/>
</dbReference>
<dbReference type="PANTHER" id="PTHR10963">
    <property type="entry name" value="GLYCOSYL HYDROLASE-RELATED"/>
    <property type="match status" value="1"/>
</dbReference>
<dbReference type="Gene3D" id="2.60.120.200">
    <property type="match status" value="1"/>
</dbReference>
<comment type="similarity">
    <text evidence="1">Belongs to the glycosyl hydrolase 16 family.</text>
</comment>
<dbReference type="Gene3D" id="2.60.40.2030">
    <property type="match status" value="1"/>
</dbReference>
<dbReference type="GO" id="GO:0007154">
    <property type="term" value="P:cell communication"/>
    <property type="evidence" value="ECO:0007669"/>
    <property type="project" value="InterPro"/>
</dbReference>
<keyword evidence="2" id="KW-0732">Signal</keyword>
<dbReference type="Pfam" id="PF00722">
    <property type="entry name" value="Glyco_hydro_16"/>
    <property type="match status" value="1"/>
</dbReference>
<protein>
    <submittedName>
        <fullName evidence="6">Calx-beta domain-containing protein</fullName>
    </submittedName>
</protein>
<dbReference type="STRING" id="1028.SAMN05661096_00253"/>
<dbReference type="PROSITE" id="PS51257">
    <property type="entry name" value="PROKAR_LIPOPROTEIN"/>
    <property type="match status" value="1"/>
</dbReference>
<dbReference type="SUPFAM" id="SSF141072">
    <property type="entry name" value="CalX-like"/>
    <property type="match status" value="1"/>
</dbReference>
<dbReference type="EMBL" id="FXAW01000001">
    <property type="protein sequence ID" value="SMG09732.1"/>
    <property type="molecule type" value="Genomic_DNA"/>
</dbReference>
<keyword evidence="3" id="KW-0677">Repeat</keyword>
<dbReference type="InterPro" id="IPR000757">
    <property type="entry name" value="Beta-glucanase-like"/>
</dbReference>
<organism evidence="6 7">
    <name type="scientific">Marivirga sericea</name>
    <dbReference type="NCBI Taxonomy" id="1028"/>
    <lineage>
        <taxon>Bacteria</taxon>
        <taxon>Pseudomonadati</taxon>
        <taxon>Bacteroidota</taxon>
        <taxon>Cytophagia</taxon>
        <taxon>Cytophagales</taxon>
        <taxon>Marivirgaceae</taxon>
        <taxon>Marivirga</taxon>
    </lineage>
</organism>
<dbReference type="Proteomes" id="UP000193804">
    <property type="component" value="Unassembled WGS sequence"/>
</dbReference>
<feature type="domain" description="GH16" evidence="5">
    <location>
        <begin position="163"/>
        <end position="398"/>
    </location>
</feature>
<keyword evidence="4" id="KW-0106">Calcium</keyword>
<dbReference type="GO" id="GO:0016020">
    <property type="term" value="C:membrane"/>
    <property type="evidence" value="ECO:0007669"/>
    <property type="project" value="InterPro"/>
</dbReference>
<proteinExistence type="inferred from homology"/>
<dbReference type="InterPro" id="IPR003644">
    <property type="entry name" value="Calx_beta"/>
</dbReference>